<organism evidence="2 3">
    <name type="scientific">Planococcus salinus</name>
    <dbReference type="NCBI Taxonomy" id="1848460"/>
    <lineage>
        <taxon>Bacteria</taxon>
        <taxon>Bacillati</taxon>
        <taxon>Bacillota</taxon>
        <taxon>Bacilli</taxon>
        <taxon>Bacillales</taxon>
        <taxon>Caryophanaceae</taxon>
        <taxon>Planococcus</taxon>
    </lineage>
</organism>
<dbReference type="CDD" id="cd02440">
    <property type="entry name" value="AdoMet_MTases"/>
    <property type="match status" value="1"/>
</dbReference>
<gene>
    <name evidence="2" type="ORF">EEX84_07980</name>
</gene>
<dbReference type="GO" id="GO:0032259">
    <property type="term" value="P:methylation"/>
    <property type="evidence" value="ECO:0007669"/>
    <property type="project" value="UniProtKB-KW"/>
</dbReference>
<dbReference type="InterPro" id="IPR029063">
    <property type="entry name" value="SAM-dependent_MTases_sf"/>
</dbReference>
<dbReference type="Proteomes" id="UP000275473">
    <property type="component" value="Unassembled WGS sequence"/>
</dbReference>
<dbReference type="Pfam" id="PF13649">
    <property type="entry name" value="Methyltransf_25"/>
    <property type="match status" value="1"/>
</dbReference>
<proteinExistence type="predicted"/>
<comment type="caution">
    <text evidence="2">The sequence shown here is derived from an EMBL/GenBank/DDBJ whole genome shotgun (WGS) entry which is preliminary data.</text>
</comment>
<dbReference type="EMBL" id="RIAX01000004">
    <property type="protein sequence ID" value="RNF39891.1"/>
    <property type="molecule type" value="Genomic_DNA"/>
</dbReference>
<evidence type="ECO:0000313" key="3">
    <source>
        <dbReference type="Proteomes" id="UP000275473"/>
    </source>
</evidence>
<accession>A0A3M8P8Y1</accession>
<dbReference type="InterPro" id="IPR041698">
    <property type="entry name" value="Methyltransf_25"/>
</dbReference>
<keyword evidence="2" id="KW-0808">Transferase</keyword>
<protein>
    <submittedName>
        <fullName evidence="2">Methyltransferase domain-containing protein</fullName>
    </submittedName>
</protein>
<dbReference type="GO" id="GO:0008168">
    <property type="term" value="F:methyltransferase activity"/>
    <property type="evidence" value="ECO:0007669"/>
    <property type="project" value="UniProtKB-KW"/>
</dbReference>
<evidence type="ECO:0000313" key="2">
    <source>
        <dbReference type="EMBL" id="RNF39891.1"/>
    </source>
</evidence>
<dbReference type="AlphaFoldDB" id="A0A3M8P8Y1"/>
<keyword evidence="2" id="KW-0489">Methyltransferase</keyword>
<dbReference type="SUPFAM" id="SSF53335">
    <property type="entry name" value="S-adenosyl-L-methionine-dependent methyltransferases"/>
    <property type="match status" value="1"/>
</dbReference>
<feature type="domain" description="Methyltransferase" evidence="1">
    <location>
        <begin position="44"/>
        <end position="144"/>
    </location>
</feature>
<reference evidence="2 3" key="1">
    <citation type="journal article" date="2018" name="Int. J. Syst. Evol. Microbiol.">
        <title>Planococcus salinus sp. nov., a moderately halophilic bacterium isolated from a saline-alkali soil.</title>
        <authorList>
            <person name="Gan L."/>
        </authorList>
    </citation>
    <scope>NUCLEOTIDE SEQUENCE [LARGE SCALE GENOMIC DNA]</scope>
    <source>
        <strain evidence="2 3">LCB217</strain>
    </source>
</reference>
<evidence type="ECO:0000259" key="1">
    <source>
        <dbReference type="Pfam" id="PF13649"/>
    </source>
</evidence>
<name>A0A3M8P8Y1_9BACL</name>
<keyword evidence="3" id="KW-1185">Reference proteome</keyword>
<sequence>MHMSTREYVKNLIKDRNIASITPTSKKGVEEICSRMDLSNPVTIIEYGPATGVFTNYLLERITVDSKIIAIELNKNFADYLKKNTKDERLLVHHDHAGNVEQILDFHQAGPADYVISGIPFSLLDASDRDDIIRKTSEVLKPWGKFLPYQTFFQKDEHLKLYLEKYFSVVKDNYFLRNFPPMRVYEAIK</sequence>
<dbReference type="Gene3D" id="3.40.50.150">
    <property type="entry name" value="Vaccinia Virus protein VP39"/>
    <property type="match status" value="1"/>
</dbReference>